<dbReference type="PANTHER" id="PTHR24416">
    <property type="entry name" value="TYROSINE-PROTEIN KINASE RECEPTOR"/>
    <property type="match status" value="1"/>
</dbReference>
<sequence length="441" mass="52523">MQLEINNSNDIIVEWITYNQFNYIKELGKDEFSTIYSAILKNGLLKYDTNKYEYTRKQNIKANCKYLHNSQSITNEFLNEVKFFDGKYLYGISQNPETKDYILILRNLYCNKCGKKFTKKTYKWCKSCQINDLEKNWTSGNEKIDNLVQEKQLNINGFNDIIVEWIPYNQFNNIKELEKDEFTMIYSAIWNDDRLFYNYVNYCDNKYIRRKNTKVILKLYNSQNTTTDEFLNEVNSTSNEHRIYGISQNPNTRDYIIVFPNKYYCEKCKRLTDISISINGANHEMQSKINTYNDIVFEWIPYNQFINIKEIGEGGFAKVYLAIWKDGPLQYNVKSYSIDNGGILKIYGISQNPDTKDYIIVLEYAKGGNLKNWMNKNYRNLNWYNKISMLLNISTGLKEIHQKKMVHHDFHTGIYYQILLVQLIVVVYFIFQIWDRTPNNT</sequence>
<gene>
    <name evidence="3" type="ORF">GLOINDRAFT_22762</name>
</gene>
<evidence type="ECO:0000259" key="2">
    <source>
        <dbReference type="PROSITE" id="PS50011"/>
    </source>
</evidence>
<dbReference type="GO" id="GO:0005524">
    <property type="term" value="F:ATP binding"/>
    <property type="evidence" value="ECO:0007669"/>
    <property type="project" value="InterPro"/>
</dbReference>
<dbReference type="GO" id="GO:0005886">
    <property type="term" value="C:plasma membrane"/>
    <property type="evidence" value="ECO:0007669"/>
    <property type="project" value="TreeGrafter"/>
</dbReference>
<dbReference type="InterPro" id="IPR050122">
    <property type="entry name" value="RTK"/>
</dbReference>
<evidence type="ECO:0000256" key="1">
    <source>
        <dbReference type="SAM" id="Phobius"/>
    </source>
</evidence>
<dbReference type="SUPFAM" id="SSF56112">
    <property type="entry name" value="Protein kinase-like (PK-like)"/>
    <property type="match status" value="1"/>
</dbReference>
<keyword evidence="1" id="KW-1133">Transmembrane helix</keyword>
<dbReference type="PANTHER" id="PTHR24416:SF611">
    <property type="entry name" value="TYROSINE-PROTEIN KINASE TRANSMEMBRANE RECEPTOR ROR"/>
    <property type="match status" value="1"/>
</dbReference>
<accession>U9U819</accession>
<dbReference type="InterPro" id="IPR011009">
    <property type="entry name" value="Kinase-like_dom_sf"/>
</dbReference>
<protein>
    <recommendedName>
        <fullName evidence="2">Protein kinase domain-containing protein</fullName>
    </recommendedName>
</protein>
<proteinExistence type="predicted"/>
<reference evidence="3" key="1">
    <citation type="submission" date="2013-07" db="EMBL/GenBank/DDBJ databases">
        <title>The genome of an arbuscular mycorrhizal fungus provides insights into the evolution of the oldest plant symbiosis.</title>
        <authorList>
            <consortium name="DOE Joint Genome Institute"/>
            <person name="Tisserant E."/>
            <person name="Malbreil M."/>
            <person name="Kuo A."/>
            <person name="Kohler A."/>
            <person name="Symeonidi A."/>
            <person name="Balestrini R."/>
            <person name="Charron P."/>
            <person name="Duensing N."/>
            <person name="Frei-dit-Frey N."/>
            <person name="Gianinazzi-Pearson V."/>
            <person name="Gilbert B."/>
            <person name="Handa Y."/>
            <person name="Hijri M."/>
            <person name="Kaul R."/>
            <person name="Kawaguchi M."/>
            <person name="Krajinski F."/>
            <person name="Lammers P."/>
            <person name="Lapierre D."/>
            <person name="Masclaux F.G."/>
            <person name="Murat C."/>
            <person name="Morin E."/>
            <person name="Ndikumana S."/>
            <person name="Pagni M."/>
            <person name="Petitpierre D."/>
            <person name="Requena N."/>
            <person name="Rosikiewicz P."/>
            <person name="Riley R."/>
            <person name="Saito K."/>
            <person name="San Clemente H."/>
            <person name="Shapiro H."/>
            <person name="van Tuinen D."/>
            <person name="Becard G."/>
            <person name="Bonfante P."/>
            <person name="Paszkowski U."/>
            <person name="Shachar-Hill Y."/>
            <person name="Young J.P."/>
            <person name="Sanders I.R."/>
            <person name="Henrissat B."/>
            <person name="Rensing S.A."/>
            <person name="Grigoriev I.V."/>
            <person name="Corradi N."/>
            <person name="Roux C."/>
            <person name="Martin F."/>
        </authorList>
    </citation>
    <scope>NUCLEOTIDE SEQUENCE</scope>
    <source>
        <strain evidence="3">DAOM 197198</strain>
    </source>
</reference>
<dbReference type="GO" id="GO:0007169">
    <property type="term" value="P:cell surface receptor protein tyrosine kinase signaling pathway"/>
    <property type="evidence" value="ECO:0007669"/>
    <property type="project" value="TreeGrafter"/>
</dbReference>
<dbReference type="Gene3D" id="1.10.510.10">
    <property type="entry name" value="Transferase(Phosphotransferase) domain 1"/>
    <property type="match status" value="1"/>
</dbReference>
<keyword evidence="1" id="KW-0812">Transmembrane</keyword>
<dbReference type="Pfam" id="PF07714">
    <property type="entry name" value="PK_Tyr_Ser-Thr"/>
    <property type="match status" value="1"/>
</dbReference>
<feature type="transmembrane region" description="Helical" evidence="1">
    <location>
        <begin position="414"/>
        <end position="434"/>
    </location>
</feature>
<dbReference type="AlphaFoldDB" id="U9U819"/>
<dbReference type="InterPro" id="IPR000719">
    <property type="entry name" value="Prot_kinase_dom"/>
</dbReference>
<dbReference type="PROSITE" id="PS50011">
    <property type="entry name" value="PROTEIN_KINASE_DOM"/>
    <property type="match status" value="1"/>
</dbReference>
<feature type="domain" description="Protein kinase" evidence="2">
    <location>
        <begin position="305"/>
        <end position="441"/>
    </location>
</feature>
<keyword evidence="1" id="KW-0472">Membrane</keyword>
<dbReference type="GO" id="GO:0004714">
    <property type="term" value="F:transmembrane receptor protein tyrosine kinase activity"/>
    <property type="evidence" value="ECO:0007669"/>
    <property type="project" value="TreeGrafter"/>
</dbReference>
<evidence type="ECO:0000313" key="3">
    <source>
        <dbReference type="EMBL" id="ESA16495.1"/>
    </source>
</evidence>
<name>U9U819_RHIID</name>
<dbReference type="EMBL" id="KI281013">
    <property type="protein sequence ID" value="ESA16495.1"/>
    <property type="molecule type" value="Genomic_DNA"/>
</dbReference>
<dbReference type="GO" id="GO:0043235">
    <property type="term" value="C:receptor complex"/>
    <property type="evidence" value="ECO:0007669"/>
    <property type="project" value="TreeGrafter"/>
</dbReference>
<dbReference type="InterPro" id="IPR001245">
    <property type="entry name" value="Ser-Thr/Tyr_kinase_cat_dom"/>
</dbReference>
<organism evidence="3">
    <name type="scientific">Rhizophagus irregularis (strain DAOM 181602 / DAOM 197198 / MUCL 43194)</name>
    <name type="common">Arbuscular mycorrhizal fungus</name>
    <name type="synonym">Glomus intraradices</name>
    <dbReference type="NCBI Taxonomy" id="747089"/>
    <lineage>
        <taxon>Eukaryota</taxon>
        <taxon>Fungi</taxon>
        <taxon>Fungi incertae sedis</taxon>
        <taxon>Mucoromycota</taxon>
        <taxon>Glomeromycotina</taxon>
        <taxon>Glomeromycetes</taxon>
        <taxon>Glomerales</taxon>
        <taxon>Glomeraceae</taxon>
        <taxon>Rhizophagus</taxon>
    </lineage>
</organism>
<dbReference type="HOGENOM" id="CLU_000288_7_8_1"/>